<dbReference type="AlphaFoldDB" id="A0A9P8RNR0"/>
<accession>A0A9P8RNR0</accession>
<feature type="transmembrane region" description="Helical" evidence="1">
    <location>
        <begin position="76"/>
        <end position="98"/>
    </location>
</feature>
<feature type="transmembrane region" description="Helical" evidence="1">
    <location>
        <begin position="43"/>
        <end position="64"/>
    </location>
</feature>
<keyword evidence="1" id="KW-0812">Transmembrane</keyword>
<gene>
    <name evidence="2" type="ORF">BKA67DRAFT_662950</name>
</gene>
<organism evidence="2 3">
    <name type="scientific">Truncatella angustata</name>
    <dbReference type="NCBI Taxonomy" id="152316"/>
    <lineage>
        <taxon>Eukaryota</taxon>
        <taxon>Fungi</taxon>
        <taxon>Dikarya</taxon>
        <taxon>Ascomycota</taxon>
        <taxon>Pezizomycotina</taxon>
        <taxon>Sordariomycetes</taxon>
        <taxon>Xylariomycetidae</taxon>
        <taxon>Amphisphaeriales</taxon>
        <taxon>Sporocadaceae</taxon>
        <taxon>Truncatella</taxon>
    </lineage>
</organism>
<sequence>MTSGAVEFWELYKKDGLNYKNKKLTNQGKSRDNIINRSINTGAAYGILNAMAFGLSTYAIFLRWKVPQFVPGWASIWLSALAFPGLELSAALGGELMYKKGVGVQRMGNVRDENIVGIEEYKEKKVL</sequence>
<protein>
    <submittedName>
        <fullName evidence="2">Uncharacterized protein</fullName>
    </submittedName>
</protein>
<proteinExistence type="predicted"/>
<reference evidence="2" key="1">
    <citation type="journal article" date="2021" name="Nat. Commun.">
        <title>Genetic determinants of endophytism in the Arabidopsis root mycobiome.</title>
        <authorList>
            <person name="Mesny F."/>
            <person name="Miyauchi S."/>
            <person name="Thiergart T."/>
            <person name="Pickel B."/>
            <person name="Atanasova L."/>
            <person name="Karlsson M."/>
            <person name="Huettel B."/>
            <person name="Barry K.W."/>
            <person name="Haridas S."/>
            <person name="Chen C."/>
            <person name="Bauer D."/>
            <person name="Andreopoulos W."/>
            <person name="Pangilinan J."/>
            <person name="LaButti K."/>
            <person name="Riley R."/>
            <person name="Lipzen A."/>
            <person name="Clum A."/>
            <person name="Drula E."/>
            <person name="Henrissat B."/>
            <person name="Kohler A."/>
            <person name="Grigoriev I.V."/>
            <person name="Martin F.M."/>
            <person name="Hacquard S."/>
        </authorList>
    </citation>
    <scope>NUCLEOTIDE SEQUENCE</scope>
    <source>
        <strain evidence="2">MPI-SDFR-AT-0073</strain>
    </source>
</reference>
<dbReference type="OrthoDB" id="2580011at2759"/>
<keyword evidence="3" id="KW-1185">Reference proteome</keyword>
<evidence type="ECO:0000313" key="2">
    <source>
        <dbReference type="EMBL" id="KAH6646541.1"/>
    </source>
</evidence>
<dbReference type="RefSeq" id="XP_045953055.1">
    <property type="nucleotide sequence ID" value="XM_046108100.1"/>
</dbReference>
<keyword evidence="1" id="KW-1133">Transmembrane helix</keyword>
<keyword evidence="1" id="KW-0472">Membrane</keyword>
<dbReference type="GeneID" id="70136991"/>
<dbReference type="Proteomes" id="UP000758603">
    <property type="component" value="Unassembled WGS sequence"/>
</dbReference>
<evidence type="ECO:0000313" key="3">
    <source>
        <dbReference type="Proteomes" id="UP000758603"/>
    </source>
</evidence>
<comment type="caution">
    <text evidence="2">The sequence shown here is derived from an EMBL/GenBank/DDBJ whole genome shotgun (WGS) entry which is preliminary data.</text>
</comment>
<dbReference type="EMBL" id="JAGPXC010000009">
    <property type="protein sequence ID" value="KAH6646541.1"/>
    <property type="molecule type" value="Genomic_DNA"/>
</dbReference>
<evidence type="ECO:0000256" key="1">
    <source>
        <dbReference type="SAM" id="Phobius"/>
    </source>
</evidence>
<name>A0A9P8RNR0_9PEZI</name>